<dbReference type="EMBL" id="KZ288271">
    <property type="protein sequence ID" value="PBC29740.1"/>
    <property type="molecule type" value="Genomic_DNA"/>
</dbReference>
<evidence type="ECO:0000256" key="2">
    <source>
        <dbReference type="RuleBase" id="RU363116"/>
    </source>
</evidence>
<name>A0A2A3EDG4_APICC</name>
<organism evidence="3 4">
    <name type="scientific">Apis cerana cerana</name>
    <name type="common">Oriental honeybee</name>
    <dbReference type="NCBI Taxonomy" id="94128"/>
    <lineage>
        <taxon>Eukaryota</taxon>
        <taxon>Metazoa</taxon>
        <taxon>Ecdysozoa</taxon>
        <taxon>Arthropoda</taxon>
        <taxon>Hexapoda</taxon>
        <taxon>Insecta</taxon>
        <taxon>Pterygota</taxon>
        <taxon>Neoptera</taxon>
        <taxon>Endopterygota</taxon>
        <taxon>Hymenoptera</taxon>
        <taxon>Apocrita</taxon>
        <taxon>Aculeata</taxon>
        <taxon>Apoidea</taxon>
        <taxon>Anthophila</taxon>
        <taxon>Apidae</taxon>
        <taxon>Apis</taxon>
    </lineage>
</organism>
<comment type="similarity">
    <text evidence="1 2">Belongs to the phospholipid scramblase family.</text>
</comment>
<dbReference type="AlphaFoldDB" id="A0A2A3EDG4"/>
<dbReference type="Pfam" id="PF03803">
    <property type="entry name" value="Scramblase"/>
    <property type="match status" value="1"/>
</dbReference>
<dbReference type="OrthoDB" id="191150at2759"/>
<evidence type="ECO:0000313" key="4">
    <source>
        <dbReference type="Proteomes" id="UP000242457"/>
    </source>
</evidence>
<evidence type="ECO:0000256" key="1">
    <source>
        <dbReference type="ARBA" id="ARBA00005350"/>
    </source>
</evidence>
<keyword evidence="2" id="KW-0106">Calcium</keyword>
<dbReference type="STRING" id="94128.A0A2A3EDG4"/>
<dbReference type="PANTHER" id="PTHR23248:SF9">
    <property type="entry name" value="PHOSPHOLIPID SCRAMBLASE"/>
    <property type="match status" value="1"/>
</dbReference>
<proteinExistence type="inferred from homology"/>
<dbReference type="PANTHER" id="PTHR23248">
    <property type="entry name" value="PHOSPHOLIPID SCRAMBLASE-RELATED"/>
    <property type="match status" value="1"/>
</dbReference>
<protein>
    <recommendedName>
        <fullName evidence="2">Phospholipid scramblase</fullName>
    </recommendedName>
</protein>
<accession>A0A2A3EDG4</accession>
<dbReference type="GO" id="GO:0005886">
    <property type="term" value="C:plasma membrane"/>
    <property type="evidence" value="ECO:0007669"/>
    <property type="project" value="TreeGrafter"/>
</dbReference>
<evidence type="ECO:0000313" key="3">
    <source>
        <dbReference type="EMBL" id="PBC29740.1"/>
    </source>
</evidence>
<dbReference type="Proteomes" id="UP000242457">
    <property type="component" value="Unassembled WGS sequence"/>
</dbReference>
<comment type="cofactor">
    <cofactor evidence="2">
        <name>Ca(2+)</name>
        <dbReference type="ChEBI" id="CHEBI:29108"/>
    </cofactor>
</comment>
<keyword evidence="4" id="KW-1185">Reference proteome</keyword>
<sequence>MTSLHLSPTAPIQDESLQSEVPIIREGGLSLPNMTCPTGLEYLIVLDYLGIRLKNTIEVDHFLEAKNEFFVLNIRGETIFNVTEQSNWWGRLCLGASRTCEFHVTDNYGREVLRMVQPFTCSFQKLQVYSEDILLGSVLQNCFFLRPTFSINDSTGKTVLKLKGPRFPTCNNIVYKIKSADDKHKVGQIKITFKMLNYFVPFTDITTGDFNINFPLDLDVKIKSVLLGACFLLDLFYKRRRQSILL</sequence>
<dbReference type="InterPro" id="IPR025659">
    <property type="entry name" value="Tubby-like_C"/>
</dbReference>
<reference evidence="3 4" key="1">
    <citation type="submission" date="2014-07" db="EMBL/GenBank/DDBJ databases">
        <title>Genomic and transcriptomic analysis on Apis cerana provide comprehensive insights into honey bee biology.</title>
        <authorList>
            <person name="Diao Q."/>
            <person name="Sun L."/>
            <person name="Zheng H."/>
            <person name="Zheng H."/>
            <person name="Xu S."/>
            <person name="Wang S."/>
            <person name="Zeng Z."/>
            <person name="Hu F."/>
            <person name="Su S."/>
            <person name="Wu J."/>
        </authorList>
    </citation>
    <scope>NUCLEOTIDE SEQUENCE [LARGE SCALE GENOMIC DNA]</scope>
    <source>
        <tissue evidence="3">Pupae without intestine</tissue>
    </source>
</reference>
<dbReference type="SUPFAM" id="SSF54518">
    <property type="entry name" value="Tubby C-terminal domain-like"/>
    <property type="match status" value="1"/>
</dbReference>
<keyword evidence="2" id="KW-0449">Lipoprotein</keyword>
<gene>
    <name evidence="3" type="ORF">APICC_02980</name>
</gene>
<keyword evidence="2" id="KW-0564">Palmitate</keyword>
<dbReference type="InterPro" id="IPR005552">
    <property type="entry name" value="Scramblase"/>
</dbReference>
<dbReference type="GO" id="GO:0017128">
    <property type="term" value="F:phospholipid scramblase activity"/>
    <property type="evidence" value="ECO:0007669"/>
    <property type="project" value="InterPro"/>
</dbReference>
<comment type="function">
    <text evidence="2">May mediate accelerated ATP-independent bidirectional transbilayer migration of phospholipids upon binding calcium ions that results in a loss of phospholipid asymmetry in the plasma membrane.</text>
</comment>